<dbReference type="GO" id="GO:0005996">
    <property type="term" value="P:monosaccharide metabolic process"/>
    <property type="evidence" value="ECO:0007669"/>
    <property type="project" value="UniProtKB-ARBA"/>
</dbReference>
<evidence type="ECO:0000259" key="1">
    <source>
        <dbReference type="Pfam" id="PF00596"/>
    </source>
</evidence>
<accession>A0A972VXB1</accession>
<dbReference type="InterPro" id="IPR036409">
    <property type="entry name" value="Aldolase_II/adducin_N_sf"/>
</dbReference>
<dbReference type="Gene3D" id="3.40.225.10">
    <property type="entry name" value="Class II aldolase/adducin N-terminal domain"/>
    <property type="match status" value="1"/>
</dbReference>
<reference evidence="2" key="1">
    <citation type="submission" date="2020-05" db="EMBL/GenBank/DDBJ databases">
        <title>Sulfur intermediates as new biogeochemical hubs in an aquatic model microbial ecosystem.</title>
        <authorList>
            <person name="Vigneron A."/>
        </authorList>
    </citation>
    <scope>NUCLEOTIDE SEQUENCE</scope>
    <source>
        <strain evidence="2">Bin.250</strain>
    </source>
</reference>
<dbReference type="EMBL" id="JABMOJ010000441">
    <property type="protein sequence ID" value="NQV66003.1"/>
    <property type="molecule type" value="Genomic_DNA"/>
</dbReference>
<evidence type="ECO:0000313" key="2">
    <source>
        <dbReference type="EMBL" id="NQV66003.1"/>
    </source>
</evidence>
<feature type="domain" description="Class II aldolase/adducin N-terminal" evidence="1">
    <location>
        <begin position="28"/>
        <end position="82"/>
    </location>
</feature>
<gene>
    <name evidence="2" type="ORF">HQ497_11630</name>
</gene>
<dbReference type="Pfam" id="PF00596">
    <property type="entry name" value="Aldolase_II"/>
    <property type="match status" value="1"/>
</dbReference>
<dbReference type="InterPro" id="IPR001303">
    <property type="entry name" value="Aldolase_II/adducin_N"/>
</dbReference>
<name>A0A972VXB1_9GAMM</name>
<evidence type="ECO:0000313" key="3">
    <source>
        <dbReference type="Proteomes" id="UP000754644"/>
    </source>
</evidence>
<sequence>SGFLITGSQTSGVVQLPAAGYALVTAWDLARNHIVAQGQVKPSSESLTHAVLYGMNAEINVVFHVHSPLIWHAADVLALPMTDPKVAYGTPEMAAEVQSLMADESLPSLFCMGGHEDGVVTLGRDCQSAGQLLIETLNKAVALLEAGQMTSAGLGLK</sequence>
<proteinExistence type="predicted"/>
<dbReference type="Proteomes" id="UP000754644">
    <property type="component" value="Unassembled WGS sequence"/>
</dbReference>
<organism evidence="2 3">
    <name type="scientific">SAR86 cluster bacterium</name>
    <dbReference type="NCBI Taxonomy" id="2030880"/>
    <lineage>
        <taxon>Bacteria</taxon>
        <taxon>Pseudomonadati</taxon>
        <taxon>Pseudomonadota</taxon>
        <taxon>Gammaproteobacteria</taxon>
        <taxon>SAR86 cluster</taxon>
    </lineage>
</organism>
<dbReference type="SUPFAM" id="SSF53639">
    <property type="entry name" value="AraD/HMP-PK domain-like"/>
    <property type="match status" value="1"/>
</dbReference>
<dbReference type="AlphaFoldDB" id="A0A972VXB1"/>
<protein>
    <submittedName>
        <fullName evidence="2">Class II aldolase/adducin family protein</fullName>
    </submittedName>
</protein>
<comment type="caution">
    <text evidence="2">The sequence shown here is derived from an EMBL/GenBank/DDBJ whole genome shotgun (WGS) entry which is preliminary data.</text>
</comment>
<feature type="non-terminal residue" evidence="2">
    <location>
        <position position="1"/>
    </location>
</feature>